<name>A0AA38Y0V1_9EURO</name>
<keyword evidence="1" id="KW-0812">Transmembrane</keyword>
<gene>
    <name evidence="2" type="ORF">H2204_008146</name>
</gene>
<sequence length="261" mass="26937">MIDQMKFELPGKPAYWIAAGILCALTGLGMDMGMSGTVLSVSEPAKWGGFGALIGTSVGLMAGCGALIRGSCAHIAGLQLCGRQDDSPAIAKQVNSAKTGALCAGSSPIQLPVADGLSKMRGLDGLAFGQIGNGACHPQDAMHRPRRQLQALDGVFQQVLVGFAQTRARTQGGGRQVRVEATTRLLPRMCRFHPRTYAGAGLAQGCALAQLHRIHAAHVDVQVDAVQQRARYPRAVAGDALVAAQAAVAAVAGPAGRVPVT</sequence>
<feature type="transmembrane region" description="Helical" evidence="1">
    <location>
        <begin position="50"/>
        <end position="68"/>
    </location>
</feature>
<comment type="caution">
    <text evidence="2">The sequence shown here is derived from an EMBL/GenBank/DDBJ whole genome shotgun (WGS) entry which is preliminary data.</text>
</comment>
<organism evidence="2">
    <name type="scientific">Knufia peltigerae</name>
    <dbReference type="NCBI Taxonomy" id="1002370"/>
    <lineage>
        <taxon>Eukaryota</taxon>
        <taxon>Fungi</taxon>
        <taxon>Dikarya</taxon>
        <taxon>Ascomycota</taxon>
        <taxon>Pezizomycotina</taxon>
        <taxon>Eurotiomycetes</taxon>
        <taxon>Chaetothyriomycetidae</taxon>
        <taxon>Chaetothyriales</taxon>
        <taxon>Trichomeriaceae</taxon>
        <taxon>Knufia</taxon>
    </lineage>
</organism>
<keyword evidence="1" id="KW-0472">Membrane</keyword>
<evidence type="ECO:0000313" key="2">
    <source>
        <dbReference type="EMBL" id="KAJ9631419.1"/>
    </source>
</evidence>
<accession>A0AA38Y0V1</accession>
<dbReference type="AlphaFoldDB" id="A0AA38Y0V1"/>
<keyword evidence="1" id="KW-1133">Transmembrane helix</keyword>
<reference evidence="2" key="1">
    <citation type="submission" date="2022-10" db="EMBL/GenBank/DDBJ databases">
        <title>Culturing micro-colonial fungi from biological soil crusts in the Mojave desert and describing Neophaeococcomyces mojavensis, and introducing the new genera and species Taxawa tesnikishii.</title>
        <authorList>
            <person name="Kurbessoian T."/>
            <person name="Stajich J.E."/>
        </authorList>
    </citation>
    <scope>NUCLEOTIDE SEQUENCE</scope>
    <source>
        <strain evidence="2">TK_35</strain>
    </source>
</reference>
<dbReference type="EMBL" id="JAPDRN010000057">
    <property type="protein sequence ID" value="KAJ9631419.1"/>
    <property type="molecule type" value="Genomic_DNA"/>
</dbReference>
<proteinExistence type="predicted"/>
<protein>
    <submittedName>
        <fullName evidence="2">Uncharacterized protein</fullName>
    </submittedName>
</protein>
<evidence type="ECO:0000256" key="1">
    <source>
        <dbReference type="SAM" id="Phobius"/>
    </source>
</evidence>